<dbReference type="Proteomes" id="UP000634004">
    <property type="component" value="Unassembled WGS sequence"/>
</dbReference>
<sequence length="65" mass="6936">MRLRGDLNPGETGIAAAQCQQTSIATQGDREADAPKPGRLEMREAQKFGGDACDTCIGFRLNLSP</sequence>
<dbReference type="EMBL" id="BMZH01000029">
    <property type="protein sequence ID" value="GHB05623.1"/>
    <property type="molecule type" value="Genomic_DNA"/>
</dbReference>
<accession>A0A8J3CT09</accession>
<evidence type="ECO:0000313" key="2">
    <source>
        <dbReference type="Proteomes" id="UP000634004"/>
    </source>
</evidence>
<gene>
    <name evidence="1" type="ORF">GCM10009069_30050</name>
</gene>
<dbReference type="AlphaFoldDB" id="A0A8J3CT09"/>
<reference evidence="1" key="2">
    <citation type="submission" date="2020-09" db="EMBL/GenBank/DDBJ databases">
        <authorList>
            <person name="Sun Q."/>
            <person name="Kim S."/>
        </authorList>
    </citation>
    <scope>NUCLEOTIDE SEQUENCE</scope>
    <source>
        <strain evidence="1">KCTC 32513</strain>
    </source>
</reference>
<evidence type="ECO:0000313" key="1">
    <source>
        <dbReference type="EMBL" id="GHB05623.1"/>
    </source>
</evidence>
<name>A0A8J3CT09_9PROT</name>
<reference evidence="1" key="1">
    <citation type="journal article" date="2014" name="Int. J. Syst. Evol. Microbiol.">
        <title>Complete genome sequence of Corynebacterium casei LMG S-19264T (=DSM 44701T), isolated from a smear-ripened cheese.</title>
        <authorList>
            <consortium name="US DOE Joint Genome Institute (JGI-PGF)"/>
            <person name="Walter F."/>
            <person name="Albersmeier A."/>
            <person name="Kalinowski J."/>
            <person name="Ruckert C."/>
        </authorList>
    </citation>
    <scope>NUCLEOTIDE SEQUENCE</scope>
    <source>
        <strain evidence="1">KCTC 32513</strain>
    </source>
</reference>
<keyword evidence="2" id="KW-1185">Reference proteome</keyword>
<proteinExistence type="predicted"/>
<comment type="caution">
    <text evidence="1">The sequence shown here is derived from an EMBL/GenBank/DDBJ whole genome shotgun (WGS) entry which is preliminary data.</text>
</comment>
<protein>
    <submittedName>
        <fullName evidence="1">Uncharacterized protein</fullName>
    </submittedName>
</protein>
<organism evidence="1 2">
    <name type="scientific">Algimonas arctica</name>
    <dbReference type="NCBI Taxonomy" id="1479486"/>
    <lineage>
        <taxon>Bacteria</taxon>
        <taxon>Pseudomonadati</taxon>
        <taxon>Pseudomonadota</taxon>
        <taxon>Alphaproteobacteria</taxon>
        <taxon>Maricaulales</taxon>
        <taxon>Robiginitomaculaceae</taxon>
        <taxon>Algimonas</taxon>
    </lineage>
</organism>